<organism evidence="1 2">
    <name type="scientific">Defluviimonas salinarum</name>
    <dbReference type="NCBI Taxonomy" id="2992147"/>
    <lineage>
        <taxon>Bacteria</taxon>
        <taxon>Pseudomonadati</taxon>
        <taxon>Pseudomonadota</taxon>
        <taxon>Alphaproteobacteria</taxon>
        <taxon>Rhodobacterales</taxon>
        <taxon>Paracoccaceae</taxon>
        <taxon>Albidovulum</taxon>
    </lineage>
</organism>
<proteinExistence type="predicted"/>
<reference evidence="1 2" key="1">
    <citation type="submission" date="2022-10" db="EMBL/GenBank/DDBJ databases">
        <title>Defluviimonas sp. CAU 1641 isolated from mud.</title>
        <authorList>
            <person name="Kim W."/>
        </authorList>
    </citation>
    <scope>NUCLEOTIDE SEQUENCE [LARGE SCALE GENOMIC DNA]</scope>
    <source>
        <strain evidence="1 2">CAU 1641</strain>
    </source>
</reference>
<keyword evidence="2" id="KW-1185">Reference proteome</keyword>
<name>A0ABT3J9D1_9RHOB</name>
<dbReference type="EMBL" id="JAPDOG010000038">
    <property type="protein sequence ID" value="MCW3784294.1"/>
    <property type="molecule type" value="Genomic_DNA"/>
</dbReference>
<evidence type="ECO:0000313" key="1">
    <source>
        <dbReference type="EMBL" id="MCW3784294.1"/>
    </source>
</evidence>
<dbReference type="RefSeq" id="WP_264773543.1">
    <property type="nucleotide sequence ID" value="NZ_JAPDOG010000038.1"/>
</dbReference>
<protein>
    <submittedName>
        <fullName evidence="1">Uncharacterized protein</fullName>
    </submittedName>
</protein>
<comment type="caution">
    <text evidence="1">The sequence shown here is derived from an EMBL/GenBank/DDBJ whole genome shotgun (WGS) entry which is preliminary data.</text>
</comment>
<accession>A0ABT3J9D1</accession>
<dbReference type="Proteomes" id="UP001207582">
    <property type="component" value="Unassembled WGS sequence"/>
</dbReference>
<evidence type="ECO:0000313" key="2">
    <source>
        <dbReference type="Proteomes" id="UP001207582"/>
    </source>
</evidence>
<sequence length="292" mass="31951">MGWINLGDIDPKCGTVLMRAESAEFDGDFRADAAESVPETCVGGDDAVFLLRSGTVFLSGKNIPSALATVGARLEGDTIVRPGHHGDEERFPMTSAEGLREIFRAAHAFGGIDGIDISSLVRIGLPGRMDREPRFDGEITFYPEKTSLWAIMRRELDGFDLAPEKAPVEATPIDTDDGPYEGLPREIRTRADLAEMPAFGWHGTDVEGNPIVFRNRYEHRGCDVAAGRGDDAPSWTQDCSAPCPDRCHECGQSVEPRASEWIGPEEPALKALWTELEAVSRKPDHDAPDMAW</sequence>
<gene>
    <name evidence="1" type="ORF">OM960_22460</name>
</gene>